<evidence type="ECO:0000313" key="2">
    <source>
        <dbReference type="Proteomes" id="UP001152747"/>
    </source>
</evidence>
<dbReference type="OrthoDB" id="5776186at2759"/>
<evidence type="ECO:0000313" key="1">
    <source>
        <dbReference type="EMBL" id="CAI5450249.1"/>
    </source>
</evidence>
<dbReference type="InterPro" id="IPR021010">
    <property type="entry name" value="Cytosolic_motility_protein"/>
</dbReference>
<name>A0A9P1N554_9PELO</name>
<dbReference type="SUPFAM" id="SSF141739">
    <property type="entry name" value="MFPT repeat-like"/>
    <property type="match status" value="2"/>
</dbReference>
<gene>
    <name evidence="1" type="ORF">CAMP_LOCUS12886</name>
</gene>
<proteinExistence type="predicted"/>
<dbReference type="PANTHER" id="PTHR31578">
    <property type="entry name" value="PROTEIN CBG21223-RELATED"/>
    <property type="match status" value="1"/>
</dbReference>
<keyword evidence="2" id="KW-1185">Reference proteome</keyword>
<dbReference type="PANTHER" id="PTHR31578:SF3">
    <property type="entry name" value="NEMATODE SPECIFIC PEPTIDE FAMILY"/>
    <property type="match status" value="1"/>
</dbReference>
<comment type="caution">
    <text evidence="1">The sequence shown here is derived from an EMBL/GenBank/DDBJ whole genome shotgun (WGS) entry which is preliminary data.</text>
</comment>
<dbReference type="AlphaFoldDB" id="A0A9P1N554"/>
<reference evidence="1" key="1">
    <citation type="submission" date="2022-11" db="EMBL/GenBank/DDBJ databases">
        <authorList>
            <person name="Kikuchi T."/>
        </authorList>
    </citation>
    <scope>NUCLEOTIDE SEQUENCE</scope>
    <source>
        <strain evidence="1">PS1010</strain>
    </source>
</reference>
<accession>A0A9P1N554</accession>
<sequence length="651" mass="74293">MPEVSRKIMSFEEEDFYSESTEELFEIDEEEPDLLDSLLDKAFDGKNDEDSAIDTMKEEELMSGDEDQEISAEDEEKLVDLDLIPNFSTDRNVYGTSFNVYNGELERPRNIHVYTRNSIWFKFPIAKCLRKRTSRLEKRCEKFEVEFGTKIDKMSNVKIVTKTANDVEVMETRNIQSFIVDCFREGKLGVLLIGVENNKITGCPMGISDQDNLRLALDTACQTEFEPRIENVLDTVDIRFYRVLKAHDDDDDDVAANRHLVVIWLKKLRKNIYSLASEQFQRLEKMPNPPPKEDTWAFQPIGSPFPPSPVKCMGEQNMYVALWYKHGKPIHGRSWNNGGVVECSFPYKSAELTTKAQLEGQIQVLQYLGDHNSQGFWYEWIKYKDRLEKLDDKHQLVRCGDSFPIFWKRAEGNLLGYVDNKTEEALFSFNGKVYSKKGGELADMYIITRNCVGGPPNCECAGCGSGPKTKSVIDEWMDIREGDPWPTRQLVRALDKSLDTLPGVPADQYVALWYMQGEPVMGRVWNNNGKIAASFSWFNNEYAKNVGSIQLLVHLPDNMRGFDYGWIPFPEAAKFGDKEWHPVHVNNHKGDISVGVVNLPGGKQILAKVDVRNEKYGYGHEGKEHSAQAKACADTTIVLCRKPKPGYKLDG</sequence>
<organism evidence="1 2">
    <name type="scientific">Caenorhabditis angaria</name>
    <dbReference type="NCBI Taxonomy" id="860376"/>
    <lineage>
        <taxon>Eukaryota</taxon>
        <taxon>Metazoa</taxon>
        <taxon>Ecdysozoa</taxon>
        <taxon>Nematoda</taxon>
        <taxon>Chromadorea</taxon>
        <taxon>Rhabditida</taxon>
        <taxon>Rhabditina</taxon>
        <taxon>Rhabditomorpha</taxon>
        <taxon>Rhabditoidea</taxon>
        <taxon>Rhabditidae</taxon>
        <taxon>Peloderinae</taxon>
        <taxon>Caenorhabditis</taxon>
    </lineage>
</organism>
<dbReference type="Proteomes" id="UP001152747">
    <property type="component" value="Unassembled WGS sequence"/>
</dbReference>
<dbReference type="Pfam" id="PF12150">
    <property type="entry name" value="MFP2b"/>
    <property type="match status" value="2"/>
</dbReference>
<dbReference type="EMBL" id="CANHGI010000005">
    <property type="protein sequence ID" value="CAI5450249.1"/>
    <property type="molecule type" value="Genomic_DNA"/>
</dbReference>
<protein>
    <submittedName>
        <fullName evidence="1">Uncharacterized protein</fullName>
    </submittedName>
</protein>